<dbReference type="EMBL" id="WNNK01000025">
    <property type="protein sequence ID" value="MUF07490.1"/>
    <property type="molecule type" value="Genomic_DNA"/>
</dbReference>
<evidence type="ECO:0000313" key="1">
    <source>
        <dbReference type="EMBL" id="MUF07490.1"/>
    </source>
</evidence>
<name>A0A6I3W9W2_9PSED</name>
<accession>A0A6I3W9W2</accession>
<dbReference type="AlphaFoldDB" id="A0A6I3W9W2"/>
<gene>
    <name evidence="1" type="ORF">GNF76_24350</name>
</gene>
<dbReference type="RefSeq" id="WP_155585632.1">
    <property type="nucleotide sequence ID" value="NZ_JBHSTH010000039.1"/>
</dbReference>
<reference evidence="1 2" key="1">
    <citation type="submission" date="2019-11" db="EMBL/GenBank/DDBJ databases">
        <title>Pseudomonas karstica sp. nov. and Pseudomonas spelaei sp. nov. from karst caves.</title>
        <authorList>
            <person name="Zeman M."/>
        </authorList>
    </citation>
    <scope>NUCLEOTIDE SEQUENCE [LARGE SCALE GENOMIC DNA]</scope>
    <source>
        <strain evidence="1 2">CCM 7893</strain>
    </source>
</reference>
<protein>
    <recommendedName>
        <fullName evidence="3">Lysine-specific metallo-endopeptidase domain-containing protein</fullName>
    </recommendedName>
</protein>
<keyword evidence="2" id="KW-1185">Reference proteome</keyword>
<evidence type="ECO:0000313" key="2">
    <source>
        <dbReference type="Proteomes" id="UP000438196"/>
    </source>
</evidence>
<proteinExistence type="predicted"/>
<organism evidence="1 2">
    <name type="scientific">Pseudomonas spelaei</name>
    <dbReference type="NCBI Taxonomy" id="1055469"/>
    <lineage>
        <taxon>Bacteria</taxon>
        <taxon>Pseudomonadati</taxon>
        <taxon>Pseudomonadota</taxon>
        <taxon>Gammaproteobacteria</taxon>
        <taxon>Pseudomonadales</taxon>
        <taxon>Pseudomonadaceae</taxon>
        <taxon>Pseudomonas</taxon>
    </lineage>
</organism>
<evidence type="ECO:0008006" key="3">
    <source>
        <dbReference type="Google" id="ProtNLM"/>
    </source>
</evidence>
<sequence>MFRILSTPNVVGGSSVAMAESGGFSNVEDSTLLAGAENKEDAASGSKSQKGAINSAGHKLTLSRRLHDHFLECKMGRHSHVTYRGMAKIEKSEPLMAENLKRGFDLAKAIIQDALQTLTEPSACLKVVEGYIGHGSECNIDTLRKKFLEVEKGVNFYANHPEKVVAVGGEGKASVSYNGCVLEPKEKANIYLNIRSVVDRDVETTASLILHEVSHAYANTSDFYYIKSEADYMWASMYKSGHVDEALLRQAQATAASDIDNKARAIVEGKVPSNYSVSSSGYGMSAADFKAYARMRRFQKDPEERTRAAMSNADTLAYLACALSRSRRDQPDRI</sequence>
<dbReference type="Proteomes" id="UP000438196">
    <property type="component" value="Unassembled WGS sequence"/>
</dbReference>
<comment type="caution">
    <text evidence="1">The sequence shown here is derived from an EMBL/GenBank/DDBJ whole genome shotgun (WGS) entry which is preliminary data.</text>
</comment>